<feature type="domain" description="Solute-binding protein family 3/N-terminal" evidence="2">
    <location>
        <begin position="105"/>
        <end position="197"/>
    </location>
</feature>
<dbReference type="Gene3D" id="3.40.190.10">
    <property type="entry name" value="Periplasmic binding protein-like II"/>
    <property type="match status" value="1"/>
</dbReference>
<proteinExistence type="predicted"/>
<dbReference type="PANTHER" id="PTHR35936">
    <property type="entry name" value="MEMBRANE-BOUND LYTIC MUREIN TRANSGLYCOSYLASE F"/>
    <property type="match status" value="1"/>
</dbReference>
<evidence type="ECO:0000313" key="3">
    <source>
        <dbReference type="EMBL" id="QOS40790.1"/>
    </source>
</evidence>
<evidence type="ECO:0000313" key="4">
    <source>
        <dbReference type="Proteomes" id="UP000593591"/>
    </source>
</evidence>
<reference evidence="3 4" key="1">
    <citation type="submission" date="2018-08" db="EMBL/GenBank/DDBJ databases">
        <title>The first complete genome of Treponema rectale (CHPAT), a commensal spirochete of the bovine rectum.</title>
        <authorList>
            <person name="Staton G.J."/>
            <person name="Clegg S.R."/>
            <person name="Carter S.D."/>
            <person name="Radford A.D."/>
            <person name="Darby A."/>
            <person name="Hall N."/>
            <person name="Birtles R.J."/>
            <person name="Evans N.J."/>
        </authorList>
    </citation>
    <scope>NUCLEOTIDE SEQUENCE [LARGE SCALE GENOMIC DNA]</scope>
    <source>
        <strain evidence="3 4">CHPA</strain>
    </source>
</reference>
<dbReference type="KEGG" id="trc:DYE49_10145"/>
<accession>A0A7M1XNR0</accession>
<sequence length="203" mass="23126">METFFLFSGRIYMNREVKMFKPVKFILCVLALVAFCVLVACAIILVKNWKSDPVLEEEEIALEDGKLKVGYMNSNYELPEELQKELGVEISEEFVSPLKKIDKVLGSQIAERLGLEYIPVEVKSDLLKNLNKGKFDCVISAVKVTPEVEENYFVSESYFHDGEDQYAVIIKNNNQTLLDEINEVIGQLAEEGILETLFLESNE</sequence>
<dbReference type="Proteomes" id="UP000593591">
    <property type="component" value="Chromosome"/>
</dbReference>
<gene>
    <name evidence="3" type="ORF">DYE49_10145</name>
</gene>
<organism evidence="3 4">
    <name type="scientific">Treponema rectale</name>
    <dbReference type="NCBI Taxonomy" id="744512"/>
    <lineage>
        <taxon>Bacteria</taxon>
        <taxon>Pseudomonadati</taxon>
        <taxon>Spirochaetota</taxon>
        <taxon>Spirochaetia</taxon>
        <taxon>Spirochaetales</taxon>
        <taxon>Treponemataceae</taxon>
        <taxon>Treponema</taxon>
    </lineage>
</organism>
<protein>
    <recommendedName>
        <fullName evidence="2">Solute-binding protein family 3/N-terminal domain-containing protein</fullName>
    </recommendedName>
</protein>
<dbReference type="InterPro" id="IPR001638">
    <property type="entry name" value="Solute-binding_3/MltF_N"/>
</dbReference>
<evidence type="ECO:0000259" key="2">
    <source>
        <dbReference type="Pfam" id="PF00497"/>
    </source>
</evidence>
<dbReference type="EMBL" id="CP031517">
    <property type="protein sequence ID" value="QOS40790.1"/>
    <property type="molecule type" value="Genomic_DNA"/>
</dbReference>
<dbReference type="AlphaFoldDB" id="A0A7M1XNR0"/>
<dbReference type="SUPFAM" id="SSF53850">
    <property type="entry name" value="Periplasmic binding protein-like II"/>
    <property type="match status" value="1"/>
</dbReference>
<keyword evidence="1" id="KW-0732">Signal</keyword>
<evidence type="ECO:0000256" key="1">
    <source>
        <dbReference type="ARBA" id="ARBA00022729"/>
    </source>
</evidence>
<dbReference type="Pfam" id="PF00497">
    <property type="entry name" value="SBP_bac_3"/>
    <property type="match status" value="1"/>
</dbReference>
<dbReference type="PANTHER" id="PTHR35936:SF19">
    <property type="entry name" value="AMINO-ACID-BINDING PROTEIN YXEM-RELATED"/>
    <property type="match status" value="1"/>
</dbReference>
<name>A0A7M1XNR0_9SPIR</name>